<proteinExistence type="predicted"/>
<dbReference type="Gene3D" id="2.40.50.140">
    <property type="entry name" value="Nucleic acid-binding proteins"/>
    <property type="match status" value="3"/>
</dbReference>
<gene>
    <name evidence="4" type="ORF">EA472_06960</name>
</gene>
<dbReference type="PANTHER" id="PTHR13356:SF10">
    <property type="entry name" value="REPLICATION FACTOR-A PROTEIN 1"/>
    <property type="match status" value="1"/>
</dbReference>
<dbReference type="InterPro" id="IPR051231">
    <property type="entry name" value="SOSS-B"/>
</dbReference>
<dbReference type="AlphaFoldDB" id="A0A3N6MBH8"/>
<evidence type="ECO:0000256" key="1">
    <source>
        <dbReference type="ARBA" id="ARBA00023125"/>
    </source>
</evidence>
<feature type="compositionally biased region" description="Low complexity" evidence="2">
    <location>
        <begin position="410"/>
        <end position="432"/>
    </location>
</feature>
<dbReference type="GO" id="GO:0003677">
    <property type="term" value="F:DNA binding"/>
    <property type="evidence" value="ECO:0007669"/>
    <property type="project" value="UniProtKB-KW"/>
</dbReference>
<keyword evidence="1" id="KW-0238">DNA-binding</keyword>
<keyword evidence="5" id="KW-1185">Reference proteome</keyword>
<feature type="region of interest" description="Disordered" evidence="2">
    <location>
        <begin position="388"/>
        <end position="434"/>
    </location>
</feature>
<dbReference type="GO" id="GO:0010212">
    <property type="term" value="P:response to ionizing radiation"/>
    <property type="evidence" value="ECO:0007669"/>
    <property type="project" value="TreeGrafter"/>
</dbReference>
<evidence type="ECO:0000313" key="4">
    <source>
        <dbReference type="EMBL" id="RQH01194.1"/>
    </source>
</evidence>
<accession>A0A3N6MBH8</accession>
<dbReference type="OrthoDB" id="6262at2157"/>
<dbReference type="Proteomes" id="UP000281431">
    <property type="component" value="Unassembled WGS sequence"/>
</dbReference>
<dbReference type="CDD" id="cd04491">
    <property type="entry name" value="SoSSB_OBF"/>
    <property type="match status" value="3"/>
</dbReference>
<name>A0A3N6MBH8_NATCH</name>
<organism evidence="4 5">
    <name type="scientific">Natrarchaeobius chitinivorans</name>
    <dbReference type="NCBI Taxonomy" id="1679083"/>
    <lineage>
        <taxon>Archaea</taxon>
        <taxon>Methanobacteriati</taxon>
        <taxon>Methanobacteriota</taxon>
        <taxon>Stenosarchaea group</taxon>
        <taxon>Halobacteria</taxon>
        <taxon>Halobacteriales</taxon>
        <taxon>Natrialbaceae</taxon>
        <taxon>Natrarchaeobius</taxon>
    </lineage>
</organism>
<comment type="caution">
    <text evidence="4">The sequence shown here is derived from an EMBL/GenBank/DDBJ whole genome shotgun (WGS) entry which is preliminary data.</text>
</comment>
<feature type="domain" description="OB" evidence="3">
    <location>
        <begin position="76"/>
        <end position="148"/>
    </location>
</feature>
<evidence type="ECO:0000256" key="2">
    <source>
        <dbReference type="SAM" id="MobiDB-lite"/>
    </source>
</evidence>
<dbReference type="PANTHER" id="PTHR13356">
    <property type="entry name" value="OB FOLD NUCLEIC ACID BINDING PROTEIN-RELATED"/>
    <property type="match status" value="1"/>
</dbReference>
<protein>
    <submittedName>
        <fullName evidence="4">Single-stranded DNA binding protein</fullName>
    </submittedName>
</protein>
<feature type="domain" description="OB" evidence="3">
    <location>
        <begin position="175"/>
        <end position="250"/>
    </location>
</feature>
<evidence type="ECO:0000259" key="3">
    <source>
        <dbReference type="Pfam" id="PF01336"/>
    </source>
</evidence>
<sequence>MSDIEGVYEDLEADVSLEEFREAVEAKVEQMGGLADEETAAMLVAHEVGESEVGGIADIEPGMEEAKFVAKVVSIGEIRTFERDGEDEDGRVVNVEVADETGSVRAAFWDDHAEAAVEELEEGQVLRVKGRPKEGFSGVEVSVDDVEPDDETEIDVQVTDTHTVESLSLGLSNVNLAGLVLATDTVRTFERDDGSEGKVSNLVLGDSTGRVRVTLWDERAELAEEIEPGITVEVIDGYVRERDGALELHVGNRGAIEEVDDDVEYVPESTPIEDLEIGQTVDLAGVVRSADPKRTFDRDDGSEGQVRNIRVQDATGDIRVALWGEKADVDVGPGDEVALGDVEIKDGWQDDLEASAGWQSTVTILESESDGTDGADGDARDESAGLSAFATEGGDGNGSDDTGESTADVSGEAAGDAGSTEATTDADSSDPAAGDELEFTGVVVQAGDPVVLDDGETTMSVETDADVGLGEEITVRGTVRDGGRLDASDVF</sequence>
<dbReference type="Pfam" id="PF01336">
    <property type="entry name" value="tRNA_anti-codon"/>
    <property type="match status" value="2"/>
</dbReference>
<dbReference type="EMBL" id="REFZ01000004">
    <property type="protein sequence ID" value="RQH01194.1"/>
    <property type="molecule type" value="Genomic_DNA"/>
</dbReference>
<dbReference type="GO" id="GO:0000724">
    <property type="term" value="P:double-strand break repair via homologous recombination"/>
    <property type="evidence" value="ECO:0007669"/>
    <property type="project" value="TreeGrafter"/>
</dbReference>
<reference evidence="4 5" key="1">
    <citation type="submission" date="2018-10" db="EMBL/GenBank/DDBJ databases">
        <title>Natrarchaeobius chitinivorans gen. nov., sp. nov., and Natrarchaeobius haloalkaliphilus sp. nov., alkaliphilic, chitin-utilizing haloarchaea from hypersaline alkaline lakes.</title>
        <authorList>
            <person name="Sorokin D.Y."/>
            <person name="Elcheninov A.G."/>
            <person name="Kostrikina N.A."/>
            <person name="Bale N.J."/>
            <person name="Sinninghe Damste J.S."/>
            <person name="Khijniak T.V."/>
            <person name="Kublanov I.V."/>
            <person name="Toshchakov S.V."/>
        </authorList>
    </citation>
    <scope>NUCLEOTIDE SEQUENCE [LARGE SCALE GENOMIC DNA]</scope>
    <source>
        <strain evidence="4 5">AArcht7</strain>
    </source>
</reference>
<dbReference type="NCBIfam" id="NF005551">
    <property type="entry name" value="PRK07211.1"/>
    <property type="match status" value="1"/>
</dbReference>
<dbReference type="InterPro" id="IPR004365">
    <property type="entry name" value="NA-bd_OB_tRNA"/>
</dbReference>
<dbReference type="InterPro" id="IPR012340">
    <property type="entry name" value="NA-bd_OB-fold"/>
</dbReference>
<evidence type="ECO:0000313" key="5">
    <source>
        <dbReference type="Proteomes" id="UP000281431"/>
    </source>
</evidence>
<dbReference type="SUPFAM" id="SSF50249">
    <property type="entry name" value="Nucleic acid-binding proteins"/>
    <property type="match status" value="3"/>
</dbReference>